<name>A0A8S5UR66_9CAUD</name>
<protein>
    <submittedName>
        <fullName evidence="1">Uncharacterized protein</fullName>
    </submittedName>
</protein>
<dbReference type="EMBL" id="BK016123">
    <property type="protein sequence ID" value="DAF96939.1"/>
    <property type="molecule type" value="Genomic_DNA"/>
</dbReference>
<organism evidence="1">
    <name type="scientific">Siphoviridae sp. ct89S11</name>
    <dbReference type="NCBI Taxonomy" id="2825357"/>
    <lineage>
        <taxon>Viruses</taxon>
        <taxon>Duplodnaviria</taxon>
        <taxon>Heunggongvirae</taxon>
        <taxon>Uroviricota</taxon>
        <taxon>Caudoviricetes</taxon>
    </lineage>
</organism>
<evidence type="ECO:0000313" key="1">
    <source>
        <dbReference type="EMBL" id="DAF96939.1"/>
    </source>
</evidence>
<reference evidence="1" key="1">
    <citation type="journal article" date="2021" name="Proc. Natl. Acad. Sci. U.S.A.">
        <title>A Catalog of Tens of Thousands of Viruses from Human Metagenomes Reveals Hidden Associations with Chronic Diseases.</title>
        <authorList>
            <person name="Tisza M.J."/>
            <person name="Buck C.B."/>
        </authorList>
    </citation>
    <scope>NUCLEOTIDE SEQUENCE</scope>
    <source>
        <strain evidence="1">Ct89S11</strain>
    </source>
</reference>
<accession>A0A8S5UR66</accession>
<sequence length="188" mass="22126">MNTVRTIKGRKFLKQVDIIQWQIHPSDDIRKDPVSFYFSIRPTQHFFLENIDDWVFVQKRINEPWEAKPMKTYGKTLDGESFHIEMNQEVFENHYLPRIIIEGKRRVILAVQAGPTHSKITVLTTDTDATVVQPFIFEKTGEFCYNWEKDAWIAPENIKITKNTSLTTKQGLNSTQLHLNHVRRIQVD</sequence>
<proteinExistence type="predicted"/>